<dbReference type="PROSITE" id="PS00893">
    <property type="entry name" value="NUDIX_BOX"/>
    <property type="match status" value="1"/>
</dbReference>
<keyword evidence="3 4" id="KW-0378">Hydrolase</keyword>
<comment type="caution">
    <text evidence="6">The sequence shown here is derived from an EMBL/GenBank/DDBJ whole genome shotgun (WGS) entry which is preliminary data.</text>
</comment>
<dbReference type="InterPro" id="IPR000086">
    <property type="entry name" value="NUDIX_hydrolase_dom"/>
</dbReference>
<comment type="similarity">
    <text evidence="2 4">Belongs to the Nudix hydrolase family.</text>
</comment>
<feature type="domain" description="Nudix hydrolase" evidence="5">
    <location>
        <begin position="1"/>
        <end position="137"/>
    </location>
</feature>
<evidence type="ECO:0000313" key="7">
    <source>
        <dbReference type="Proteomes" id="UP000542742"/>
    </source>
</evidence>
<dbReference type="CDD" id="cd02883">
    <property type="entry name" value="NUDIX_Hydrolase"/>
    <property type="match status" value="2"/>
</dbReference>
<dbReference type="AlphaFoldDB" id="A0A7W7G2H9"/>
<dbReference type="Proteomes" id="UP000542742">
    <property type="component" value="Unassembled WGS sequence"/>
</dbReference>
<dbReference type="PRINTS" id="PR00502">
    <property type="entry name" value="NUDIXFAMILY"/>
</dbReference>
<name>A0A7W7G2H9_9ACTN</name>
<sequence length="300" mass="31740">MKIRRVGAYGICRDDSGRVLLARNSSLSNFPGLWTLPGGGVEQGEHPDAAVVREFGEETGLSVRIDGLHAVAADVFRLPGGDLEHTDRIVYDVSVTGGTLRAEALGTTESVEWVTSGRIAALPLMPFTAAALGGPAVVSDKSDVDEETARPSRVQRFGAYGVVTDPNGRILLTRIADGYPGAGRWHLPGGGTDHGETPKAALARELIEETSQTGRVTGLLGVSHRHDPAAYGPEGVPIDWHVIRVLFRVQVDVPTEPVVTEEAGGSTAEARWFTPAEAGRLRLTELGADAVARVGAERTS</sequence>
<dbReference type="RefSeq" id="WP_184953652.1">
    <property type="nucleotide sequence ID" value="NZ_BOMC01000076.1"/>
</dbReference>
<evidence type="ECO:0000256" key="3">
    <source>
        <dbReference type="ARBA" id="ARBA00022801"/>
    </source>
</evidence>
<dbReference type="PANTHER" id="PTHR43046">
    <property type="entry name" value="GDP-MANNOSE MANNOSYL HYDROLASE"/>
    <property type="match status" value="1"/>
</dbReference>
<dbReference type="InterPro" id="IPR020476">
    <property type="entry name" value="Nudix_hydrolase"/>
</dbReference>
<dbReference type="EMBL" id="JACHMF010000001">
    <property type="protein sequence ID" value="MBB4695273.1"/>
    <property type="molecule type" value="Genomic_DNA"/>
</dbReference>
<gene>
    <name evidence="6" type="ORF">BKA14_005421</name>
</gene>
<evidence type="ECO:0000256" key="4">
    <source>
        <dbReference type="RuleBase" id="RU003476"/>
    </source>
</evidence>
<dbReference type="Gene3D" id="3.90.79.10">
    <property type="entry name" value="Nucleoside Triphosphate Pyrophosphohydrolase"/>
    <property type="match status" value="2"/>
</dbReference>
<reference evidence="6 7" key="1">
    <citation type="submission" date="2020-08" db="EMBL/GenBank/DDBJ databases">
        <title>Sequencing the genomes of 1000 actinobacteria strains.</title>
        <authorList>
            <person name="Klenk H.-P."/>
        </authorList>
    </citation>
    <scope>NUCLEOTIDE SEQUENCE [LARGE SCALE GENOMIC DNA]</scope>
    <source>
        <strain evidence="6 7">DSM 45518</strain>
    </source>
</reference>
<feature type="domain" description="Nudix hydrolase" evidence="5">
    <location>
        <begin position="152"/>
        <end position="297"/>
    </location>
</feature>
<dbReference type="PROSITE" id="PS51462">
    <property type="entry name" value="NUDIX"/>
    <property type="match status" value="2"/>
</dbReference>
<accession>A0A7W7G2H9</accession>
<proteinExistence type="inferred from homology"/>
<organism evidence="6 7">
    <name type="scientific">Paractinoplanes abujensis</name>
    <dbReference type="NCBI Taxonomy" id="882441"/>
    <lineage>
        <taxon>Bacteria</taxon>
        <taxon>Bacillati</taxon>
        <taxon>Actinomycetota</taxon>
        <taxon>Actinomycetes</taxon>
        <taxon>Micromonosporales</taxon>
        <taxon>Micromonosporaceae</taxon>
        <taxon>Paractinoplanes</taxon>
    </lineage>
</organism>
<evidence type="ECO:0000313" key="6">
    <source>
        <dbReference type="EMBL" id="MBB4695273.1"/>
    </source>
</evidence>
<protein>
    <submittedName>
        <fullName evidence="6">ADP-ribose pyrophosphatase YjhB (NUDIX family)</fullName>
    </submittedName>
</protein>
<keyword evidence="7" id="KW-1185">Reference proteome</keyword>
<dbReference type="InterPro" id="IPR020084">
    <property type="entry name" value="NUDIX_hydrolase_CS"/>
</dbReference>
<dbReference type="SUPFAM" id="SSF55811">
    <property type="entry name" value="Nudix"/>
    <property type="match status" value="2"/>
</dbReference>
<dbReference type="GO" id="GO:0016787">
    <property type="term" value="F:hydrolase activity"/>
    <property type="evidence" value="ECO:0007669"/>
    <property type="project" value="UniProtKB-KW"/>
</dbReference>
<evidence type="ECO:0000259" key="5">
    <source>
        <dbReference type="PROSITE" id="PS51462"/>
    </source>
</evidence>
<dbReference type="InterPro" id="IPR015797">
    <property type="entry name" value="NUDIX_hydrolase-like_dom_sf"/>
</dbReference>
<comment type="cofactor">
    <cofactor evidence="1">
        <name>Mg(2+)</name>
        <dbReference type="ChEBI" id="CHEBI:18420"/>
    </cofactor>
</comment>
<evidence type="ECO:0000256" key="1">
    <source>
        <dbReference type="ARBA" id="ARBA00001946"/>
    </source>
</evidence>
<dbReference type="PANTHER" id="PTHR43046:SF14">
    <property type="entry name" value="MUTT_NUDIX FAMILY PROTEIN"/>
    <property type="match status" value="1"/>
</dbReference>
<dbReference type="Pfam" id="PF00293">
    <property type="entry name" value="NUDIX"/>
    <property type="match status" value="2"/>
</dbReference>
<evidence type="ECO:0000256" key="2">
    <source>
        <dbReference type="ARBA" id="ARBA00005582"/>
    </source>
</evidence>